<feature type="transmembrane region" description="Helical" evidence="2">
    <location>
        <begin position="163"/>
        <end position="186"/>
    </location>
</feature>
<evidence type="ECO:0000313" key="5">
    <source>
        <dbReference type="EMBL" id="GAA5161146.1"/>
    </source>
</evidence>
<feature type="domain" description="GGDEF" evidence="4">
    <location>
        <begin position="317"/>
        <end position="451"/>
    </location>
</feature>
<feature type="transmembrane region" description="Helical" evidence="2">
    <location>
        <begin position="12"/>
        <end position="33"/>
    </location>
</feature>
<dbReference type="PROSITE" id="PS50887">
    <property type="entry name" value="GGDEF"/>
    <property type="match status" value="1"/>
</dbReference>
<proteinExistence type="predicted"/>
<dbReference type="CDD" id="cd01949">
    <property type="entry name" value="GGDEF"/>
    <property type="match status" value="1"/>
</dbReference>
<accession>A0ABP9QFT6</accession>
<dbReference type="PANTHER" id="PTHR46663:SF2">
    <property type="entry name" value="GGDEF DOMAIN-CONTAINING PROTEIN"/>
    <property type="match status" value="1"/>
</dbReference>
<evidence type="ECO:0000313" key="6">
    <source>
        <dbReference type="Proteomes" id="UP001500547"/>
    </source>
</evidence>
<dbReference type="EMBL" id="BAABLD010000005">
    <property type="protein sequence ID" value="GAA5161146.1"/>
    <property type="molecule type" value="Genomic_DNA"/>
</dbReference>
<dbReference type="InterPro" id="IPR029787">
    <property type="entry name" value="Nucleotide_cyclase"/>
</dbReference>
<dbReference type="Proteomes" id="UP001500547">
    <property type="component" value="Unassembled WGS sequence"/>
</dbReference>
<feature type="domain" description="HAMP" evidence="3">
    <location>
        <begin position="187"/>
        <end position="242"/>
    </location>
</feature>
<dbReference type="Pfam" id="PF00990">
    <property type="entry name" value="GGDEF"/>
    <property type="match status" value="1"/>
</dbReference>
<evidence type="ECO:0000259" key="3">
    <source>
        <dbReference type="PROSITE" id="PS50885"/>
    </source>
</evidence>
<comment type="caution">
    <text evidence="5">The sequence shown here is derived from an EMBL/GenBank/DDBJ whole genome shotgun (WGS) entry which is preliminary data.</text>
</comment>
<reference evidence="6" key="1">
    <citation type="journal article" date="2019" name="Int. J. Syst. Evol. Microbiol.">
        <title>The Global Catalogue of Microorganisms (GCM) 10K type strain sequencing project: providing services to taxonomists for standard genome sequencing and annotation.</title>
        <authorList>
            <consortium name="The Broad Institute Genomics Platform"/>
            <consortium name="The Broad Institute Genome Sequencing Center for Infectious Disease"/>
            <person name="Wu L."/>
            <person name="Ma J."/>
        </authorList>
    </citation>
    <scope>NUCLEOTIDE SEQUENCE [LARGE SCALE GENOMIC DNA]</scope>
    <source>
        <strain evidence="6">JCM 18715</strain>
    </source>
</reference>
<feature type="coiled-coil region" evidence="1">
    <location>
        <begin position="223"/>
        <end position="282"/>
    </location>
</feature>
<dbReference type="SMART" id="SM00304">
    <property type="entry name" value="HAMP"/>
    <property type="match status" value="1"/>
</dbReference>
<evidence type="ECO:0000259" key="4">
    <source>
        <dbReference type="PROSITE" id="PS50887"/>
    </source>
</evidence>
<keyword evidence="2" id="KW-1133">Transmembrane helix</keyword>
<dbReference type="InterPro" id="IPR003660">
    <property type="entry name" value="HAMP_dom"/>
</dbReference>
<dbReference type="SMART" id="SM00267">
    <property type="entry name" value="GGDEF"/>
    <property type="match status" value="1"/>
</dbReference>
<evidence type="ECO:0008006" key="7">
    <source>
        <dbReference type="Google" id="ProtNLM"/>
    </source>
</evidence>
<dbReference type="InterPro" id="IPR043128">
    <property type="entry name" value="Rev_trsase/Diguanyl_cyclase"/>
</dbReference>
<dbReference type="Gene3D" id="3.30.70.270">
    <property type="match status" value="1"/>
</dbReference>
<dbReference type="NCBIfam" id="TIGR00254">
    <property type="entry name" value="GGDEF"/>
    <property type="match status" value="1"/>
</dbReference>
<dbReference type="InterPro" id="IPR000160">
    <property type="entry name" value="GGDEF_dom"/>
</dbReference>
<organism evidence="5 6">
    <name type="scientific">Viridibacterium curvum</name>
    <dbReference type="NCBI Taxonomy" id="1101404"/>
    <lineage>
        <taxon>Bacteria</taxon>
        <taxon>Pseudomonadati</taxon>
        <taxon>Pseudomonadota</taxon>
        <taxon>Betaproteobacteria</taxon>
        <taxon>Rhodocyclales</taxon>
        <taxon>Rhodocyclaceae</taxon>
        <taxon>Viridibacterium</taxon>
    </lineage>
</organism>
<dbReference type="PANTHER" id="PTHR46663">
    <property type="entry name" value="DIGUANYLATE CYCLASE DGCT-RELATED"/>
    <property type="match status" value="1"/>
</dbReference>
<keyword evidence="2" id="KW-0812">Transmembrane</keyword>
<keyword evidence="6" id="KW-1185">Reference proteome</keyword>
<name>A0ABP9QFT6_9RHOO</name>
<dbReference type="SUPFAM" id="SSF55073">
    <property type="entry name" value="Nucleotide cyclase"/>
    <property type="match status" value="1"/>
</dbReference>
<keyword evidence="1" id="KW-0175">Coiled coil</keyword>
<gene>
    <name evidence="5" type="ORF">GCM10025770_09940</name>
</gene>
<protein>
    <recommendedName>
        <fullName evidence="7">Diguanylate cyclase</fullName>
    </recommendedName>
</protein>
<dbReference type="Gene3D" id="6.10.340.10">
    <property type="match status" value="1"/>
</dbReference>
<evidence type="ECO:0000256" key="2">
    <source>
        <dbReference type="SAM" id="Phobius"/>
    </source>
</evidence>
<dbReference type="PROSITE" id="PS50885">
    <property type="entry name" value="HAMP"/>
    <property type="match status" value="1"/>
</dbReference>
<sequence length="463" mass="51178">MTISLPLRINLISLVFAALVATVLTVIGGAFIYQQQRQNAIARAQIASDELASRAERLLGMQLRYEDFLGFDEQCSAVIRNDPLLSESALFNERGIQQYRSNAGGIAWPIGESLPEPGSTRTLTTHNGVIVVHPVVLGKDNVRGYTIVAINSETLLRETFRPIGWLVLSGMALFIVGLVIQQGIFWRAVGRPLARLVRTADELRPGDPAQIVALQQLTEKDDIGRVYAALARLMQRLADARNELVAQNTQLEAAVRERTDQLEKANAELALDIERRKELEDELRTLASTDSLTGLANRSFIMPYLERRLEQARRNYSPLGVVILDFDGFKNINDTYGHAVGDQALQIMGRRIEQVCRQSDVLARLGGDEFLIAFEAFLDDTQAEALCRRIIMLFEQPLQINSLSLKLGVSIGVAMFPRNGSDLVALLTAADRAMYQAKSEGGGFHFAPTSHTLTPHVSNQASL</sequence>
<evidence type="ECO:0000256" key="1">
    <source>
        <dbReference type="SAM" id="Coils"/>
    </source>
</evidence>
<dbReference type="InterPro" id="IPR052163">
    <property type="entry name" value="DGC-Regulatory_Protein"/>
</dbReference>
<keyword evidence="2" id="KW-0472">Membrane</keyword>
<dbReference type="RefSeq" id="WP_345531765.1">
    <property type="nucleotide sequence ID" value="NZ_BAABLD010000005.1"/>
</dbReference>